<proteinExistence type="predicted"/>
<dbReference type="EMBL" id="SDLO01000010">
    <property type="protein sequence ID" value="TDK88667.1"/>
    <property type="molecule type" value="Genomic_DNA"/>
</dbReference>
<dbReference type="AlphaFoldDB" id="A0A4R5WFP2"/>
<sequence>MAQRFIRVVPAEIGRHGFAGATVLALIRYRCATDGPGRFVAEGVRWWRASLADIAAELHVSRDVVKRTLKSLGDVVAAKNFESNGGRTLAYHVPALTSEMAKSPQADQRKGESATAIGRNRHDHGAESPFAPLYGEGGEGGEAAAAGHTAPSAHFPGDQQTSEWIDGDPEVFLDHCDEHRHDPYPPGCKRCERQRKRREAEAVAASEQAEAERAAVRRAIKDCDDCDDYGRPWDDPNGHCPKHPNFRQLLAS</sequence>
<feature type="region of interest" description="Disordered" evidence="1">
    <location>
        <begin position="231"/>
        <end position="252"/>
    </location>
</feature>
<evidence type="ECO:0000313" key="2">
    <source>
        <dbReference type="EMBL" id="TDK88667.1"/>
    </source>
</evidence>
<protein>
    <recommendedName>
        <fullName evidence="4">Helix-turn-helix domain-containing protein</fullName>
    </recommendedName>
</protein>
<reference evidence="2 3" key="1">
    <citation type="submission" date="2019-01" db="EMBL/GenBank/DDBJ databases">
        <title>High-quality-draft genome sequences of five non-tuberculosis mycobacteriaceae isolated from a nosocomial environment.</title>
        <authorList>
            <person name="Tiago I."/>
            <person name="Alarico S."/>
            <person name="Pereira S.G."/>
            <person name="Coelho C."/>
            <person name="Maranha A."/>
            <person name="Empadinhas N."/>
        </authorList>
    </citation>
    <scope>NUCLEOTIDE SEQUENCE [LARGE SCALE GENOMIC DNA]</scope>
    <source>
        <strain evidence="2 3">24AIII</strain>
    </source>
</reference>
<comment type="caution">
    <text evidence="2">The sequence shown here is derived from an EMBL/GenBank/DDBJ whole genome shotgun (WGS) entry which is preliminary data.</text>
</comment>
<name>A0A4R5WFP2_MYCMU</name>
<organism evidence="2 3">
    <name type="scientific">Mycolicibacterium mucogenicum</name>
    <name type="common">Mycobacterium mucogenicum</name>
    <dbReference type="NCBI Taxonomy" id="56689"/>
    <lineage>
        <taxon>Bacteria</taxon>
        <taxon>Bacillati</taxon>
        <taxon>Actinomycetota</taxon>
        <taxon>Actinomycetes</taxon>
        <taxon>Mycobacteriales</taxon>
        <taxon>Mycobacteriaceae</taxon>
        <taxon>Mycolicibacterium</taxon>
    </lineage>
</organism>
<dbReference type="Proteomes" id="UP000294929">
    <property type="component" value="Unassembled WGS sequence"/>
</dbReference>
<evidence type="ECO:0000256" key="1">
    <source>
        <dbReference type="SAM" id="MobiDB-lite"/>
    </source>
</evidence>
<feature type="region of interest" description="Disordered" evidence="1">
    <location>
        <begin position="99"/>
        <end position="165"/>
    </location>
</feature>
<evidence type="ECO:0008006" key="4">
    <source>
        <dbReference type="Google" id="ProtNLM"/>
    </source>
</evidence>
<accession>A0A4R5WFP2</accession>
<dbReference type="RefSeq" id="WP_133427049.1">
    <property type="nucleotide sequence ID" value="NZ_SDLO01000010.1"/>
</dbReference>
<evidence type="ECO:0000313" key="3">
    <source>
        <dbReference type="Proteomes" id="UP000294929"/>
    </source>
</evidence>
<gene>
    <name evidence="2" type="ORF">EUA03_14740</name>
</gene>